<keyword evidence="3" id="KW-1185">Reference proteome</keyword>
<protein>
    <submittedName>
        <fullName evidence="2">Uncharacterized protein</fullName>
    </submittedName>
</protein>
<organism evidence="2 3">
    <name type="scientific">Adiantum capillus-veneris</name>
    <name type="common">Maidenhair fern</name>
    <dbReference type="NCBI Taxonomy" id="13818"/>
    <lineage>
        <taxon>Eukaryota</taxon>
        <taxon>Viridiplantae</taxon>
        <taxon>Streptophyta</taxon>
        <taxon>Embryophyta</taxon>
        <taxon>Tracheophyta</taxon>
        <taxon>Polypodiopsida</taxon>
        <taxon>Polypodiidae</taxon>
        <taxon>Polypodiales</taxon>
        <taxon>Pteridineae</taxon>
        <taxon>Pteridaceae</taxon>
        <taxon>Vittarioideae</taxon>
        <taxon>Adiantum</taxon>
    </lineage>
</organism>
<dbReference type="Proteomes" id="UP000886520">
    <property type="component" value="Chromosome 25"/>
</dbReference>
<reference evidence="2" key="1">
    <citation type="submission" date="2021-01" db="EMBL/GenBank/DDBJ databases">
        <title>Adiantum capillus-veneris genome.</title>
        <authorList>
            <person name="Fang Y."/>
            <person name="Liao Q."/>
        </authorList>
    </citation>
    <scope>NUCLEOTIDE SEQUENCE</scope>
    <source>
        <strain evidence="2">H3</strain>
        <tissue evidence="2">Leaf</tissue>
    </source>
</reference>
<accession>A0A9D4Z3Z3</accession>
<evidence type="ECO:0000313" key="2">
    <source>
        <dbReference type="EMBL" id="KAI5058976.1"/>
    </source>
</evidence>
<comment type="caution">
    <text evidence="2">The sequence shown here is derived from an EMBL/GenBank/DDBJ whole genome shotgun (WGS) entry which is preliminary data.</text>
</comment>
<name>A0A9D4Z3Z3_ADICA</name>
<gene>
    <name evidence="2" type="ORF">GOP47_0025295</name>
</gene>
<feature type="compositionally biased region" description="Basic and acidic residues" evidence="1">
    <location>
        <begin position="12"/>
        <end position="29"/>
    </location>
</feature>
<feature type="region of interest" description="Disordered" evidence="1">
    <location>
        <begin position="1"/>
        <end position="29"/>
    </location>
</feature>
<dbReference type="EMBL" id="JABFUD020000025">
    <property type="protein sequence ID" value="KAI5058976.1"/>
    <property type="molecule type" value="Genomic_DNA"/>
</dbReference>
<dbReference type="AlphaFoldDB" id="A0A9D4Z3Z3"/>
<evidence type="ECO:0000313" key="3">
    <source>
        <dbReference type="Proteomes" id="UP000886520"/>
    </source>
</evidence>
<proteinExistence type="predicted"/>
<evidence type="ECO:0000256" key="1">
    <source>
        <dbReference type="SAM" id="MobiDB-lite"/>
    </source>
</evidence>
<sequence length="105" mass="11756">MSRDVVIQNPPADRREARHADARNSQKEKETFVDTIVEEDVGSMPDSGWLLIMVSTAGEAIGWVERFCRAAEMVVHRRIVVLHHGAYGHFESFGGPIEVCVHRAS</sequence>